<keyword evidence="2" id="KW-1185">Reference proteome</keyword>
<organism evidence="1 2">
    <name type="scientific">[Haemophilus] felis</name>
    <dbReference type="NCBI Taxonomy" id="123822"/>
    <lineage>
        <taxon>Bacteria</taxon>
        <taxon>Pseudomonadati</taxon>
        <taxon>Pseudomonadota</taxon>
        <taxon>Gammaproteobacteria</taxon>
        <taxon>Pasteurellales</taxon>
        <taxon>Pasteurellaceae</taxon>
    </lineage>
</organism>
<dbReference type="PANTHER" id="PTHR32338:SF10">
    <property type="entry name" value="N-ACETYL-GAMMA-GLUTAMYL-PHOSPHATE REDUCTASE, CHLOROPLASTIC-RELATED"/>
    <property type="match status" value="1"/>
</dbReference>
<protein>
    <recommendedName>
        <fullName evidence="3">Semialdehyde dehydrogenase dimerisation domain-containing protein</fullName>
    </recommendedName>
</protein>
<gene>
    <name evidence="1" type="ORF">B0188_03380</name>
</gene>
<dbReference type="PANTHER" id="PTHR32338">
    <property type="entry name" value="N-ACETYL-GAMMA-GLUTAMYL-PHOSPHATE REDUCTASE, CHLOROPLASTIC-RELATED-RELATED"/>
    <property type="match status" value="1"/>
</dbReference>
<sequence length="94" mass="10006">MARHTGEKIAAYLQTVYQNSPLIQVHSYQQAPDDNTLSANALSGKDSLEIFVLGSPTQLLLSARFDNLGKGASGAAIQCMNLMLGRTQTAGLVI</sequence>
<comment type="caution">
    <text evidence="1">The sequence shown here is derived from an EMBL/GenBank/DDBJ whole genome shotgun (WGS) entry which is preliminary data.</text>
</comment>
<evidence type="ECO:0000313" key="1">
    <source>
        <dbReference type="EMBL" id="OOS05831.1"/>
    </source>
</evidence>
<dbReference type="EMBL" id="MUYB01000012">
    <property type="protein sequence ID" value="OOS05831.1"/>
    <property type="molecule type" value="Genomic_DNA"/>
</dbReference>
<dbReference type="AlphaFoldDB" id="A0A1T0B7U8"/>
<accession>A0A1T0B7U8</accession>
<proteinExistence type="predicted"/>
<evidence type="ECO:0000313" key="2">
    <source>
        <dbReference type="Proteomes" id="UP000190023"/>
    </source>
</evidence>
<name>A0A1T0B7U8_9PAST</name>
<reference evidence="1 2" key="1">
    <citation type="submission" date="2017-02" db="EMBL/GenBank/DDBJ databases">
        <title>Draft genome sequence of Haemophilus felis CCUG 31170 type strain.</title>
        <authorList>
            <person name="Engstrom-Jakobsson H."/>
            <person name="Salva-Serra F."/>
            <person name="Thorell K."/>
            <person name="Gonzales-Siles L."/>
            <person name="Karlsson R."/>
            <person name="Boulund F."/>
            <person name="Engstrand L."/>
            <person name="Kristiansson E."/>
            <person name="Moore E."/>
        </authorList>
    </citation>
    <scope>NUCLEOTIDE SEQUENCE [LARGE SCALE GENOMIC DNA]</scope>
    <source>
        <strain evidence="1 2">CCUG 31170</strain>
    </source>
</reference>
<dbReference type="Proteomes" id="UP000190023">
    <property type="component" value="Unassembled WGS sequence"/>
</dbReference>
<evidence type="ECO:0008006" key="3">
    <source>
        <dbReference type="Google" id="ProtNLM"/>
    </source>
</evidence>
<dbReference type="STRING" id="123822.B0188_03380"/>
<dbReference type="Gene3D" id="3.30.360.10">
    <property type="entry name" value="Dihydrodipicolinate Reductase, domain 2"/>
    <property type="match status" value="1"/>
</dbReference>
<dbReference type="InterPro" id="IPR050085">
    <property type="entry name" value="AGPR"/>
</dbReference>
<dbReference type="Gene3D" id="3.40.50.720">
    <property type="entry name" value="NAD(P)-binding Rossmann-like Domain"/>
    <property type="match status" value="1"/>
</dbReference>